<dbReference type="Proteomes" id="UP001206128">
    <property type="component" value="Unassembled WGS sequence"/>
</dbReference>
<dbReference type="InterPro" id="IPR011765">
    <property type="entry name" value="Pept_M16_N"/>
</dbReference>
<evidence type="ECO:0000256" key="3">
    <source>
        <dbReference type="SAM" id="MobiDB-lite"/>
    </source>
</evidence>
<evidence type="ECO:0000256" key="2">
    <source>
        <dbReference type="RuleBase" id="RU004447"/>
    </source>
</evidence>
<keyword evidence="7" id="KW-1185">Reference proteome</keyword>
<dbReference type="Pfam" id="PF05193">
    <property type="entry name" value="Peptidase_M16_C"/>
    <property type="match status" value="1"/>
</dbReference>
<feature type="compositionally biased region" description="Low complexity" evidence="3">
    <location>
        <begin position="7"/>
        <end position="21"/>
    </location>
</feature>
<dbReference type="AlphaFoldDB" id="A0AAE3GL88"/>
<protein>
    <submittedName>
        <fullName evidence="6">Zn-dependent peptidase</fullName>
    </submittedName>
</protein>
<dbReference type="InterPro" id="IPR001431">
    <property type="entry name" value="Pept_M16_Zn_BS"/>
</dbReference>
<feature type="region of interest" description="Disordered" evidence="3">
    <location>
        <begin position="1"/>
        <end position="28"/>
    </location>
</feature>
<organism evidence="6 7">
    <name type="scientific">Goodfellowiella coeruleoviolacea</name>
    <dbReference type="NCBI Taxonomy" id="334858"/>
    <lineage>
        <taxon>Bacteria</taxon>
        <taxon>Bacillati</taxon>
        <taxon>Actinomycetota</taxon>
        <taxon>Actinomycetes</taxon>
        <taxon>Pseudonocardiales</taxon>
        <taxon>Pseudonocardiaceae</taxon>
        <taxon>Goodfellowiella</taxon>
    </lineage>
</organism>
<dbReference type="GO" id="GO:0004222">
    <property type="term" value="F:metalloendopeptidase activity"/>
    <property type="evidence" value="ECO:0007669"/>
    <property type="project" value="InterPro"/>
</dbReference>
<dbReference type="GO" id="GO:0006508">
    <property type="term" value="P:proteolysis"/>
    <property type="evidence" value="ECO:0007669"/>
    <property type="project" value="InterPro"/>
</dbReference>
<dbReference type="PROSITE" id="PS00143">
    <property type="entry name" value="INSULINASE"/>
    <property type="match status" value="1"/>
</dbReference>
<dbReference type="FunFam" id="3.30.830.10:FF:000008">
    <property type="entry name" value="Mitochondrial-processing peptidase subunit beta"/>
    <property type="match status" value="1"/>
</dbReference>
<feature type="domain" description="Peptidase M16 N-terminal" evidence="4">
    <location>
        <begin position="51"/>
        <end position="198"/>
    </location>
</feature>
<dbReference type="EMBL" id="JAMTCK010000019">
    <property type="protein sequence ID" value="MCP2169605.1"/>
    <property type="molecule type" value="Genomic_DNA"/>
</dbReference>
<evidence type="ECO:0000313" key="7">
    <source>
        <dbReference type="Proteomes" id="UP001206128"/>
    </source>
</evidence>
<dbReference type="Pfam" id="PF00675">
    <property type="entry name" value="Peptidase_M16"/>
    <property type="match status" value="1"/>
</dbReference>
<dbReference type="Gene3D" id="3.30.830.10">
    <property type="entry name" value="Metalloenzyme, LuxS/M16 peptidase-like"/>
    <property type="match status" value="2"/>
</dbReference>
<dbReference type="InterPro" id="IPR050361">
    <property type="entry name" value="MPP/UQCRC_Complex"/>
</dbReference>
<dbReference type="InterPro" id="IPR011249">
    <property type="entry name" value="Metalloenz_LuxS/M16"/>
</dbReference>
<dbReference type="InterPro" id="IPR007863">
    <property type="entry name" value="Peptidase_M16_C"/>
</dbReference>
<evidence type="ECO:0000313" key="6">
    <source>
        <dbReference type="EMBL" id="MCP2169605.1"/>
    </source>
</evidence>
<sequence length="465" mass="50497">MDNDTTAGALRARGRSRSSLGHAQRPGTTRVLERTDDGCAVRRSVLPSGLRVVTEQVPGVRSASVGIWVGVGSRDEQPAVAGAAHYLEHLLFKGTAKRGATQIAEEIDAVGGELNAFTAKEHTCYYAHVLDVDLPLAMDLVCDVVFDALCTEQDLETERSVVLEEIAMRDDDPEDLLHDLFCDALLGDHPLGRPVLGTERSITEMSRTALYGFYRRRYSLPRMVLAVAGNIEHNQVMRLVRKCLGERLDRTTARPVAPRAGRARASLARKLVLHTDDTEQAHLMLGVRALDRHDDRRFALGVLNAALGGGMSSRLFQEIRERRGLAYQVYSSVTSYADTGSLSVYAGCQPDRLGAVAGVIRDVLAEVARGGLSDAEVARGRGQLRGGLVLGLEDTASRMSRVGKGELNYGDHLTVEQTLARIDAVTADDVAKLARELLRRPVAAAVVGPYDHEDDLPAEVHEVIA</sequence>
<comment type="caution">
    <text evidence="6">The sequence shown here is derived from an EMBL/GenBank/DDBJ whole genome shotgun (WGS) entry which is preliminary data.</text>
</comment>
<dbReference type="GO" id="GO:0046872">
    <property type="term" value="F:metal ion binding"/>
    <property type="evidence" value="ECO:0007669"/>
    <property type="project" value="InterPro"/>
</dbReference>
<proteinExistence type="inferred from homology"/>
<dbReference type="RefSeq" id="WP_253778572.1">
    <property type="nucleotide sequence ID" value="NZ_JAMTCK010000019.1"/>
</dbReference>
<evidence type="ECO:0000256" key="1">
    <source>
        <dbReference type="ARBA" id="ARBA00007261"/>
    </source>
</evidence>
<gene>
    <name evidence="6" type="ORF">LX83_006491</name>
</gene>
<name>A0AAE3GL88_9PSEU</name>
<dbReference type="PANTHER" id="PTHR11851">
    <property type="entry name" value="METALLOPROTEASE"/>
    <property type="match status" value="1"/>
</dbReference>
<evidence type="ECO:0000259" key="5">
    <source>
        <dbReference type="Pfam" id="PF05193"/>
    </source>
</evidence>
<dbReference type="SUPFAM" id="SSF63411">
    <property type="entry name" value="LuxS/MPP-like metallohydrolase"/>
    <property type="match status" value="2"/>
</dbReference>
<evidence type="ECO:0000259" key="4">
    <source>
        <dbReference type="Pfam" id="PF00675"/>
    </source>
</evidence>
<comment type="similarity">
    <text evidence="1 2">Belongs to the peptidase M16 family.</text>
</comment>
<accession>A0AAE3GL88</accession>
<feature type="domain" description="Peptidase M16 C-terminal" evidence="5">
    <location>
        <begin position="205"/>
        <end position="384"/>
    </location>
</feature>
<reference evidence="6" key="1">
    <citation type="submission" date="2022-06" db="EMBL/GenBank/DDBJ databases">
        <title>Genomic Encyclopedia of Archaeal and Bacterial Type Strains, Phase II (KMG-II): from individual species to whole genera.</title>
        <authorList>
            <person name="Goeker M."/>
        </authorList>
    </citation>
    <scope>NUCLEOTIDE SEQUENCE</scope>
    <source>
        <strain evidence="6">DSM 43935</strain>
    </source>
</reference>
<dbReference type="PANTHER" id="PTHR11851:SF49">
    <property type="entry name" value="MITOCHONDRIAL-PROCESSING PEPTIDASE SUBUNIT ALPHA"/>
    <property type="match status" value="1"/>
</dbReference>